<name>A0A395RTL2_FUSSP</name>
<dbReference type="PROSITE" id="PS50297">
    <property type="entry name" value="ANK_REP_REGION"/>
    <property type="match status" value="3"/>
</dbReference>
<dbReference type="SUPFAM" id="SSF52540">
    <property type="entry name" value="P-loop containing nucleoside triphosphate hydrolases"/>
    <property type="match status" value="1"/>
</dbReference>
<feature type="compositionally biased region" description="Polar residues" evidence="4">
    <location>
        <begin position="1719"/>
        <end position="1735"/>
    </location>
</feature>
<proteinExistence type="predicted"/>
<feature type="repeat" description="ANK" evidence="3">
    <location>
        <begin position="623"/>
        <end position="655"/>
    </location>
</feature>
<feature type="region of interest" description="Disordered" evidence="4">
    <location>
        <begin position="1707"/>
        <end position="1745"/>
    </location>
</feature>
<organism evidence="6 7">
    <name type="scientific">Fusarium sporotrichioides</name>
    <dbReference type="NCBI Taxonomy" id="5514"/>
    <lineage>
        <taxon>Eukaryota</taxon>
        <taxon>Fungi</taxon>
        <taxon>Dikarya</taxon>
        <taxon>Ascomycota</taxon>
        <taxon>Pezizomycotina</taxon>
        <taxon>Sordariomycetes</taxon>
        <taxon>Hypocreomycetidae</taxon>
        <taxon>Hypocreales</taxon>
        <taxon>Nectriaceae</taxon>
        <taxon>Fusarium</taxon>
    </lineage>
</organism>
<evidence type="ECO:0000256" key="4">
    <source>
        <dbReference type="SAM" id="MobiDB-lite"/>
    </source>
</evidence>
<dbReference type="InterPro" id="IPR036770">
    <property type="entry name" value="Ankyrin_rpt-contain_sf"/>
</dbReference>
<feature type="repeat" description="ANK" evidence="3">
    <location>
        <begin position="830"/>
        <end position="874"/>
    </location>
</feature>
<evidence type="ECO:0000313" key="7">
    <source>
        <dbReference type="Proteomes" id="UP000266152"/>
    </source>
</evidence>
<dbReference type="PROSITE" id="PS50088">
    <property type="entry name" value="ANK_REPEAT"/>
    <property type="match status" value="6"/>
</dbReference>
<feature type="domain" description="Nephrocystin 3-like N-terminal" evidence="5">
    <location>
        <begin position="63"/>
        <end position="230"/>
    </location>
</feature>
<accession>A0A395RTL2</accession>
<dbReference type="InterPro" id="IPR056884">
    <property type="entry name" value="NPHP3-like_N"/>
</dbReference>
<keyword evidence="7" id="KW-1185">Reference proteome</keyword>
<dbReference type="Gene3D" id="3.40.50.300">
    <property type="entry name" value="P-loop containing nucleotide triphosphate hydrolases"/>
    <property type="match status" value="1"/>
</dbReference>
<dbReference type="Pfam" id="PF12796">
    <property type="entry name" value="Ank_2"/>
    <property type="match status" value="3"/>
</dbReference>
<gene>
    <name evidence="6" type="ORF">FSPOR_8764</name>
</gene>
<dbReference type="Gene3D" id="1.25.40.20">
    <property type="entry name" value="Ankyrin repeat-containing domain"/>
    <property type="match status" value="9"/>
</dbReference>
<feature type="repeat" description="ANK" evidence="3">
    <location>
        <begin position="590"/>
        <end position="622"/>
    </location>
</feature>
<reference evidence="6 7" key="1">
    <citation type="journal article" date="2018" name="PLoS Pathog.">
        <title>Evolution of structural diversity of trichothecenes, a family of toxins produced by plant pathogenic and entomopathogenic fungi.</title>
        <authorList>
            <person name="Proctor R.H."/>
            <person name="McCormick S.P."/>
            <person name="Kim H.S."/>
            <person name="Cardoza R.E."/>
            <person name="Stanley A.M."/>
            <person name="Lindo L."/>
            <person name="Kelly A."/>
            <person name="Brown D.W."/>
            <person name="Lee T."/>
            <person name="Vaughan M.M."/>
            <person name="Alexander N.J."/>
            <person name="Busman M."/>
            <person name="Gutierrez S."/>
        </authorList>
    </citation>
    <scope>NUCLEOTIDE SEQUENCE [LARGE SCALE GENOMIC DNA]</scope>
    <source>
        <strain evidence="6 7">NRRL 3299</strain>
    </source>
</reference>
<feature type="compositionally biased region" description="Basic and acidic residues" evidence="4">
    <location>
        <begin position="1709"/>
        <end position="1718"/>
    </location>
</feature>
<keyword evidence="2 3" id="KW-0040">ANK repeat</keyword>
<protein>
    <submittedName>
        <fullName evidence="6">Ankyrin repeat-containing</fullName>
    </submittedName>
</protein>
<dbReference type="PANTHER" id="PTHR24198">
    <property type="entry name" value="ANKYRIN REPEAT AND PROTEIN KINASE DOMAIN-CONTAINING PROTEIN"/>
    <property type="match status" value="1"/>
</dbReference>
<sequence>MASDESLDQGFEIVTRDLVPAPAFKPNDSPQKLIADLREWLQPTDFLSPGNDFTKHLRSYAPGTSRWFRNSPYLRAWATVNADPEASPSCLHVCGVAGSGKSVLAANTINWLQKSGNVVLFFFFRQIVAKNHTAKYLVRDFAAQLLPHCPALVTLLVELSQNHAINDCEMDLVWPAVTKVLVEEEFGDQVFVVVDALDEMNDAEFDDMTQRLITLGTAKPEKMRVMMTSRPLPKIVQALANSHTRQLKLDLALLSSDVARYVNDTVATIKPPISNERKELVMHTICDRAGGLFLHARLILDSLIEGLQDGSITNESLPDSLDRLPQALRGVYDRALAEHARRSNVTMEQQVKILTCVTHASRPLRLIELGSLLSSMLKLDLRQGKDLARAACGRLLEVLEDESVTVIHHSFTEFLHDVSRGADPAGFPVLDSAKSHSMLAVLSLEYLDTCPHFDMAVDDGTEAGKDFGSYFKNHAYHSSESARRDRARTEVRMSHPLVEYAAGNFSYHLEKAAATGPTSKLLAALDHYFVPGKPAMENWALFMGWEGRLSASVNIFHLAAAIRDHKSLPIFALERFANRWSDLIDAPDLDGRTPLSYAAENGQVSIASILLSRGANASAFSKNGMTPLHWAARRGHLGVVQLLLDAGADPRAGRGPILRGYDKDCMIGENSEARSKTALDYAFPDGDFGVLQAFMPFVPPDKFHQFFHSAIDTEIVEAFLDTGKVDVDSVWEGETKLYQAAAGCWPEMVDALLKRGADPTKRCWPDSSKIRRDEHVCYERGPTPLHGLAVQRSMYHLSRGDKKHAQHVIWALVHAGADINATVDGWKGATGATPLHFALEDNRGHWAPRISDKSTEVLTELFLSLGADPNAKTKEGNAPIHVIDARRVCLLEMLVNQGAEINCRNSLGRTPLLEILDRLGPHTIDLSDQSLCLVTLNKLLDLGAEPNAVDHNGDTTFHHILRCLRNLSGPESDFLALVERLALAGVDLSKANSKGQPPLLQYNVDRDSYWGVSCDDEKILRALMNFGMNVNAKDEEGRNILWVITEFKYENLDVLKKFMRLGANPHESSSDGRTLLHDSVKHERSKVWIRFLVAQGVDPTTTGHDGNTLIHDLLREAGRTYSFNWYAEKILPVLVEIGAPPLAINAKGQTALHLAKELSILAYIVTAPSFQGLDINQPDVDGFTPLHHAIGLGDVATSVLVKFGANPAALTATGLSPIHIAARQGEAGALVMLLAKCKERGVLDRQVNMLGEGRAPLHYACLSGSPESVWALLSNGADPRLQDDMGLTPLHCMAESGDLTCKATLPEAPPHAAEIITMLQRAGIDLSAETTIRSEDTGAIKRLSPLDMAVERRSWVMIRELLARGVEPQDGHDLSKDFILATDKDMLVEHARMLQEEATDDEKIPVSDRHWRGRWAFGTSSTKQQTRFILGGQTILNAQAESEDGEPLLFDILSAALKDGDYDSVKEYVRLGGDILAPGRGRDENYTFLHRLIDWGCAELLEHLSGASIELEARVRKHHGDRSYGTLLGTACDRSLPSLHIIQMLVERIGIDINVKYDRGGFCYQARGGTPVHILALGKNWWQIEALRYVLAKGADIEARNDTGMTPLMAAVYETYPSNHGHWNEEAVRVLLEHGANPNATIMVRTKNGTSEAGLSIIEMCRDPGIVKLLLEYGARVKRLPGLMSRAVKKAMEPKTAKLLLDAGCDPNELAHSDRQSDETQTIEGSGETVHQPNNGEEGMEEREEEYIRRQLHRNLGAHERFENPRYALHEAARPTELISPPAHYEQQQRDMIELLICNGADPWAVYPDGSLVLQSIIEDRGLACPIIPHCTKEETNRKGRDGRTLLTSACVPLCRAGYHYGDERPRTAMTDTIHALLKHGANPLITDDEGRTPLHWLCTLDTEFDEAHRKAFDTLVKQGPEAVYMADSNGRKPIHVALDKYKTGFQKSAFAIHHLLAAGAKVTEHDPLTSDSVLHMIAPRLVGERSAATEAAALFREISTTVDINTRNMSKETPVLSFLASGWKGNSVEYERGEDVFHDTVLAMFSNLGADLMTVDVKGRTLLHVVADPKISQTGVNWDQDAKASFKILMECGVDPYREDKQLRTAINVVVARELRSVLELFTDKNKSGEDEEELE</sequence>
<dbReference type="InterPro" id="IPR027417">
    <property type="entry name" value="P-loop_NTPase"/>
</dbReference>
<keyword evidence="1" id="KW-0677">Repeat</keyword>
<evidence type="ECO:0000256" key="1">
    <source>
        <dbReference type="ARBA" id="ARBA00022737"/>
    </source>
</evidence>
<evidence type="ECO:0000313" key="6">
    <source>
        <dbReference type="EMBL" id="RGP63182.1"/>
    </source>
</evidence>
<evidence type="ECO:0000259" key="5">
    <source>
        <dbReference type="Pfam" id="PF24883"/>
    </source>
</evidence>
<dbReference type="PRINTS" id="PR01415">
    <property type="entry name" value="ANKYRIN"/>
</dbReference>
<dbReference type="Proteomes" id="UP000266152">
    <property type="component" value="Unassembled WGS sequence"/>
</dbReference>
<feature type="repeat" description="ANK" evidence="3">
    <location>
        <begin position="1252"/>
        <end position="1284"/>
    </location>
</feature>
<comment type="caution">
    <text evidence="6">The sequence shown here is derived from an EMBL/GenBank/DDBJ whole genome shotgun (WGS) entry which is preliminary data.</text>
</comment>
<dbReference type="SMART" id="SM00248">
    <property type="entry name" value="ANK"/>
    <property type="match status" value="24"/>
</dbReference>
<dbReference type="SUPFAM" id="SSF48403">
    <property type="entry name" value="Ankyrin repeat"/>
    <property type="match status" value="6"/>
</dbReference>
<dbReference type="Pfam" id="PF00023">
    <property type="entry name" value="Ank"/>
    <property type="match status" value="1"/>
</dbReference>
<dbReference type="EMBL" id="PXOF01000135">
    <property type="protein sequence ID" value="RGP63182.1"/>
    <property type="molecule type" value="Genomic_DNA"/>
</dbReference>
<dbReference type="InterPro" id="IPR002110">
    <property type="entry name" value="Ankyrin_rpt"/>
</dbReference>
<feature type="repeat" description="ANK" evidence="3">
    <location>
        <begin position="1567"/>
        <end position="1602"/>
    </location>
</feature>
<dbReference type="Pfam" id="PF24883">
    <property type="entry name" value="NPHP3_N"/>
    <property type="match status" value="1"/>
</dbReference>
<evidence type="ECO:0000256" key="3">
    <source>
        <dbReference type="PROSITE-ProRule" id="PRU00023"/>
    </source>
</evidence>
<feature type="repeat" description="ANK" evidence="3">
    <location>
        <begin position="1603"/>
        <end position="1643"/>
    </location>
</feature>
<dbReference type="PANTHER" id="PTHR24198:SF165">
    <property type="entry name" value="ANKYRIN REPEAT-CONTAINING PROTEIN-RELATED"/>
    <property type="match status" value="1"/>
</dbReference>
<evidence type="ECO:0000256" key="2">
    <source>
        <dbReference type="ARBA" id="ARBA00023043"/>
    </source>
</evidence>
<dbReference type="STRING" id="5514.A0A395RTL2"/>